<dbReference type="InterPro" id="IPR012337">
    <property type="entry name" value="RNaseH-like_sf"/>
</dbReference>
<reference evidence="2" key="1">
    <citation type="submission" date="2021-05" db="EMBL/GenBank/DDBJ databases">
        <authorList>
            <person name="Alioto T."/>
            <person name="Alioto T."/>
            <person name="Gomez Garrido J."/>
        </authorList>
    </citation>
    <scope>NUCLEOTIDE SEQUENCE</scope>
</reference>
<dbReference type="EMBL" id="HBUF01313048">
    <property type="protein sequence ID" value="CAG6693509.1"/>
    <property type="molecule type" value="Transcribed_RNA"/>
</dbReference>
<dbReference type="EMBL" id="HBUF01007372">
    <property type="protein sequence ID" value="CAG6607287.1"/>
    <property type="molecule type" value="Transcribed_RNA"/>
</dbReference>
<dbReference type="Pfam" id="PF05699">
    <property type="entry name" value="Dimer_Tnp_hAT"/>
    <property type="match status" value="1"/>
</dbReference>
<evidence type="ECO:0000313" key="2">
    <source>
        <dbReference type="EMBL" id="CAG6693509.1"/>
    </source>
</evidence>
<organism evidence="2">
    <name type="scientific">Cacopsylla melanoneura</name>
    <dbReference type="NCBI Taxonomy" id="428564"/>
    <lineage>
        <taxon>Eukaryota</taxon>
        <taxon>Metazoa</taxon>
        <taxon>Ecdysozoa</taxon>
        <taxon>Arthropoda</taxon>
        <taxon>Hexapoda</taxon>
        <taxon>Insecta</taxon>
        <taxon>Pterygota</taxon>
        <taxon>Neoptera</taxon>
        <taxon>Paraneoptera</taxon>
        <taxon>Hemiptera</taxon>
        <taxon>Sternorrhyncha</taxon>
        <taxon>Psylloidea</taxon>
        <taxon>Psyllidae</taxon>
        <taxon>Psyllinae</taxon>
        <taxon>Cacopsylla</taxon>
    </lineage>
</organism>
<dbReference type="PANTHER" id="PTHR45913:SF20">
    <property type="entry name" value="GENERAL TRANSCRIPTION FACTOR II-I REPEAT DOMAIN-CONTAINING PROTEIN 2"/>
    <property type="match status" value="1"/>
</dbReference>
<dbReference type="EMBL" id="HBUF01313052">
    <property type="protein sequence ID" value="CAG6693513.1"/>
    <property type="molecule type" value="Transcribed_RNA"/>
</dbReference>
<dbReference type="SUPFAM" id="SSF53098">
    <property type="entry name" value="Ribonuclease H-like"/>
    <property type="match status" value="1"/>
</dbReference>
<dbReference type="EMBL" id="HBUF01313050">
    <property type="protein sequence ID" value="CAG6693511.1"/>
    <property type="molecule type" value="Transcribed_RNA"/>
</dbReference>
<sequence>MSNVNGFRNKLKLFLSNIDNNDLTYFKHCREVVDEFPDDLIDFSMFKTNIKEIMDEFDRRFVDFDRMKDSIVLYRNPMNSVIEQQESKYQMELCDLQADTVFQTRKEVGPEFFKLLDKERFPNLRSFGQKITSMFGSSYVCESAFSTMKHVKNQLRNKLTDVSLAHLLRLGTTDMNVDIHALVSAAECPQKSH</sequence>
<dbReference type="PANTHER" id="PTHR45913">
    <property type="entry name" value="EPM2A-INTERACTING PROTEIN 1"/>
    <property type="match status" value="1"/>
</dbReference>
<proteinExistence type="predicted"/>
<dbReference type="EMBL" id="HBUF01313051">
    <property type="protein sequence ID" value="CAG6693512.1"/>
    <property type="molecule type" value="Transcribed_RNA"/>
</dbReference>
<evidence type="ECO:0000259" key="1">
    <source>
        <dbReference type="Pfam" id="PF05699"/>
    </source>
</evidence>
<protein>
    <submittedName>
        <fullName evidence="2">EPM2A-interacting protein 1</fullName>
    </submittedName>
</protein>
<dbReference type="AlphaFoldDB" id="A0A8D8TV44"/>
<name>A0A8D8TV44_9HEMI</name>
<dbReference type="InterPro" id="IPR008906">
    <property type="entry name" value="HATC_C_dom"/>
</dbReference>
<accession>A0A8D8TV44</accession>
<feature type="domain" description="HAT C-terminal dimerisation" evidence="1">
    <location>
        <begin position="111"/>
        <end position="167"/>
    </location>
</feature>
<dbReference type="GO" id="GO:0046983">
    <property type="term" value="F:protein dimerization activity"/>
    <property type="evidence" value="ECO:0007669"/>
    <property type="project" value="InterPro"/>
</dbReference>